<accession>A0A835MCV4</accession>
<dbReference type="FunFam" id="1.25.40.10:FF:000566">
    <property type="entry name" value="Pentatricopeptide repeat-containing protein"/>
    <property type="match status" value="1"/>
</dbReference>
<reference evidence="4 5" key="1">
    <citation type="submission" date="2020-10" db="EMBL/GenBank/DDBJ databases">
        <title>The Coptis chinensis genome and diversification of protoberbering-type alkaloids.</title>
        <authorList>
            <person name="Wang B."/>
            <person name="Shu S."/>
            <person name="Song C."/>
            <person name="Liu Y."/>
        </authorList>
    </citation>
    <scope>NUCLEOTIDE SEQUENCE [LARGE SCALE GENOMIC DNA]</scope>
    <source>
        <strain evidence="4">HL-2020</strain>
        <tissue evidence="4">Leaf</tissue>
    </source>
</reference>
<organism evidence="4 5">
    <name type="scientific">Coptis chinensis</name>
    <dbReference type="NCBI Taxonomy" id="261450"/>
    <lineage>
        <taxon>Eukaryota</taxon>
        <taxon>Viridiplantae</taxon>
        <taxon>Streptophyta</taxon>
        <taxon>Embryophyta</taxon>
        <taxon>Tracheophyta</taxon>
        <taxon>Spermatophyta</taxon>
        <taxon>Magnoliopsida</taxon>
        <taxon>Ranunculales</taxon>
        <taxon>Ranunculaceae</taxon>
        <taxon>Coptidoideae</taxon>
        <taxon>Coptis</taxon>
    </lineage>
</organism>
<keyword evidence="1" id="KW-0677">Repeat</keyword>
<feature type="repeat" description="PPR" evidence="2">
    <location>
        <begin position="5"/>
        <end position="35"/>
    </location>
</feature>
<dbReference type="PANTHER" id="PTHR47926">
    <property type="entry name" value="PENTATRICOPEPTIDE REPEAT-CONTAINING PROTEIN"/>
    <property type="match status" value="1"/>
</dbReference>
<sequence>MLERDLVSWNAILSGYVNAGRVGDGKQLFDVIPEKNLLTWAVMISGFAQNGLGEEALKLFNCLRVEDHEPCDYTFAGAIIACAGLGALEHGRQLHAQLVRFGFESSLSAGNALMTMYAKCGVVEAAHHVFITMPYVDSVSWNAMIAALGQHGHGEEALKLFKEMLKENILPDRITFLTILSACSHAGLVNEGCQYFNCMKQMYGINPGEDHYARFVDLLCRAGKISEAKQVIETMPFEPGALVWEALLAGCRIHGNMDLGVQAAQKLMDLMPQHDGTYVLLSNMYANVGRWADMANVRKLMRDKGVKKEPGCSWIEVARKVHVFLVNDTMHPEVQEVYNFLEELGGKMRKLGYVPDTKFVLHDVGFEQKEYVLSTHSEKLAVGYGLLKQPREATIRVLKNLRICGDCHTAFKFMSKVVEREIVVRDGKRFHHFKSGECSCGDYW</sequence>
<dbReference type="InterPro" id="IPR046960">
    <property type="entry name" value="PPR_At4g14850-like_plant"/>
</dbReference>
<dbReference type="PANTHER" id="PTHR47926:SF541">
    <property type="entry name" value="DYW DOMAIN-CONTAINING PROTEIN"/>
    <property type="match status" value="1"/>
</dbReference>
<dbReference type="InterPro" id="IPR032867">
    <property type="entry name" value="DYW_dom"/>
</dbReference>
<dbReference type="InterPro" id="IPR011990">
    <property type="entry name" value="TPR-like_helical_dom_sf"/>
</dbReference>
<dbReference type="Pfam" id="PF13041">
    <property type="entry name" value="PPR_2"/>
    <property type="match status" value="1"/>
</dbReference>
<dbReference type="GO" id="GO:0009451">
    <property type="term" value="P:RNA modification"/>
    <property type="evidence" value="ECO:0007669"/>
    <property type="project" value="InterPro"/>
</dbReference>
<comment type="caution">
    <text evidence="4">The sequence shown here is derived from an EMBL/GenBank/DDBJ whole genome shotgun (WGS) entry which is preliminary data.</text>
</comment>
<dbReference type="OrthoDB" id="185373at2759"/>
<dbReference type="Proteomes" id="UP000631114">
    <property type="component" value="Unassembled WGS sequence"/>
</dbReference>
<dbReference type="GO" id="GO:0003723">
    <property type="term" value="F:RNA binding"/>
    <property type="evidence" value="ECO:0007669"/>
    <property type="project" value="InterPro"/>
</dbReference>
<dbReference type="Pfam" id="PF20431">
    <property type="entry name" value="E_motif"/>
    <property type="match status" value="1"/>
</dbReference>
<dbReference type="Gene3D" id="1.25.40.10">
    <property type="entry name" value="Tetratricopeptide repeat domain"/>
    <property type="match status" value="2"/>
</dbReference>
<dbReference type="InterPro" id="IPR046848">
    <property type="entry name" value="E_motif"/>
</dbReference>
<evidence type="ECO:0000256" key="2">
    <source>
        <dbReference type="PROSITE-ProRule" id="PRU00708"/>
    </source>
</evidence>
<dbReference type="InterPro" id="IPR002885">
    <property type="entry name" value="PPR_rpt"/>
</dbReference>
<dbReference type="PROSITE" id="PS51375">
    <property type="entry name" value="PPR"/>
    <property type="match status" value="3"/>
</dbReference>
<dbReference type="Pfam" id="PF01535">
    <property type="entry name" value="PPR"/>
    <property type="match status" value="3"/>
</dbReference>
<dbReference type="NCBIfam" id="TIGR00756">
    <property type="entry name" value="PPR"/>
    <property type="match status" value="3"/>
</dbReference>
<name>A0A835MCV4_9MAGN</name>
<evidence type="ECO:0000313" key="4">
    <source>
        <dbReference type="EMBL" id="KAF9624982.1"/>
    </source>
</evidence>
<evidence type="ECO:0000313" key="5">
    <source>
        <dbReference type="Proteomes" id="UP000631114"/>
    </source>
</evidence>
<evidence type="ECO:0000256" key="1">
    <source>
        <dbReference type="ARBA" id="ARBA00022737"/>
    </source>
</evidence>
<feature type="repeat" description="PPR" evidence="2">
    <location>
        <begin position="36"/>
        <end position="70"/>
    </location>
</feature>
<dbReference type="AlphaFoldDB" id="A0A835MCV4"/>
<protein>
    <recommendedName>
        <fullName evidence="3">DYW domain-containing protein</fullName>
    </recommendedName>
</protein>
<proteinExistence type="predicted"/>
<feature type="domain" description="DYW" evidence="3">
    <location>
        <begin position="352"/>
        <end position="444"/>
    </location>
</feature>
<gene>
    <name evidence="4" type="ORF">IFM89_016802</name>
</gene>
<feature type="repeat" description="PPR" evidence="2">
    <location>
        <begin position="137"/>
        <end position="171"/>
    </location>
</feature>
<evidence type="ECO:0000259" key="3">
    <source>
        <dbReference type="Pfam" id="PF14432"/>
    </source>
</evidence>
<dbReference type="GO" id="GO:0008270">
    <property type="term" value="F:zinc ion binding"/>
    <property type="evidence" value="ECO:0007669"/>
    <property type="project" value="InterPro"/>
</dbReference>
<keyword evidence="5" id="KW-1185">Reference proteome</keyword>
<dbReference type="EMBL" id="JADFTS010000001">
    <property type="protein sequence ID" value="KAF9624982.1"/>
    <property type="molecule type" value="Genomic_DNA"/>
</dbReference>
<dbReference type="Pfam" id="PF14432">
    <property type="entry name" value="DYW_deaminase"/>
    <property type="match status" value="1"/>
</dbReference>